<dbReference type="PANTHER" id="PTHR30576:SF8">
    <property type="entry name" value="UNDECAPRENYL-PHOSPHATE GALACTOSE PHOSPHOTRANSFERASE"/>
    <property type="match status" value="1"/>
</dbReference>
<gene>
    <name evidence="4" type="ORF">SAMN05421780_10162</name>
</gene>
<proteinExistence type="inferred from homology"/>
<dbReference type="PANTHER" id="PTHR30576">
    <property type="entry name" value="COLANIC BIOSYNTHESIS UDP-GLUCOSE LIPID CARRIER TRANSFERASE"/>
    <property type="match status" value="1"/>
</dbReference>
<evidence type="ECO:0000256" key="2">
    <source>
        <dbReference type="SAM" id="Phobius"/>
    </source>
</evidence>
<keyword evidence="2" id="KW-1133">Transmembrane helix</keyword>
<feature type="transmembrane region" description="Helical" evidence="2">
    <location>
        <begin position="13"/>
        <end position="37"/>
    </location>
</feature>
<protein>
    <submittedName>
        <fullName evidence="4">Sugar transferase EpsL</fullName>
    </submittedName>
</protein>
<keyword evidence="4" id="KW-0808">Transferase</keyword>
<keyword evidence="2" id="KW-0472">Membrane</keyword>
<reference evidence="4 5" key="1">
    <citation type="submission" date="2016-10" db="EMBL/GenBank/DDBJ databases">
        <authorList>
            <person name="de Groot N.N."/>
        </authorList>
    </citation>
    <scope>NUCLEOTIDE SEQUENCE [LARGE SCALE GENOMIC DNA]</scope>
    <source>
        <strain evidence="4 5">DSM 6793</strain>
    </source>
</reference>
<organism evidence="4 5">
    <name type="scientific">Flexibacter flexilis DSM 6793</name>
    <dbReference type="NCBI Taxonomy" id="927664"/>
    <lineage>
        <taxon>Bacteria</taxon>
        <taxon>Pseudomonadati</taxon>
        <taxon>Bacteroidota</taxon>
        <taxon>Cytophagia</taxon>
        <taxon>Cytophagales</taxon>
        <taxon>Flexibacteraceae</taxon>
        <taxon>Flexibacter</taxon>
    </lineage>
</organism>
<keyword evidence="2" id="KW-0812">Transmembrane</keyword>
<evidence type="ECO:0000313" key="4">
    <source>
        <dbReference type="EMBL" id="SFB71529.1"/>
    </source>
</evidence>
<dbReference type="STRING" id="927664.SAMN05421780_10162"/>
<dbReference type="AlphaFoldDB" id="A0A1I1D932"/>
<sequence length="192" mass="22082">MYVHFFKPLLDKIATLLGLLLLGWLLVIVAVIVWLRMGKPVFFLQKRTAQHGRIFVLYKFRTMLPDGQSITALGHFLRRTNLDELPQLLNVLKGDISLVGPRPLLPEYTAHYTPKQAQRLRVAQGLTGLAQLKGYTQPLTWAQKLEYDAQYANTQTFLLDLRILVLTAWAVFFKKRLNHSDLSRFDAQNPQP</sequence>
<comment type="similarity">
    <text evidence="1">Belongs to the bacterial sugar transferase family.</text>
</comment>
<dbReference type="Proteomes" id="UP000199514">
    <property type="component" value="Unassembled WGS sequence"/>
</dbReference>
<keyword evidence="5" id="KW-1185">Reference proteome</keyword>
<name>A0A1I1D932_9BACT</name>
<accession>A0A1I1D932</accession>
<dbReference type="RefSeq" id="WP_091505594.1">
    <property type="nucleotide sequence ID" value="NZ_FOLE01000001.1"/>
</dbReference>
<dbReference type="Pfam" id="PF02397">
    <property type="entry name" value="Bac_transf"/>
    <property type="match status" value="1"/>
</dbReference>
<dbReference type="EMBL" id="FOLE01000001">
    <property type="protein sequence ID" value="SFB71529.1"/>
    <property type="molecule type" value="Genomic_DNA"/>
</dbReference>
<feature type="domain" description="Bacterial sugar transferase" evidence="3">
    <location>
        <begin position="7"/>
        <end position="172"/>
    </location>
</feature>
<evidence type="ECO:0000313" key="5">
    <source>
        <dbReference type="Proteomes" id="UP000199514"/>
    </source>
</evidence>
<dbReference type="OrthoDB" id="9774190at2"/>
<dbReference type="InterPro" id="IPR003362">
    <property type="entry name" value="Bact_transf"/>
</dbReference>
<evidence type="ECO:0000259" key="3">
    <source>
        <dbReference type="Pfam" id="PF02397"/>
    </source>
</evidence>
<dbReference type="GO" id="GO:0016780">
    <property type="term" value="F:phosphotransferase activity, for other substituted phosphate groups"/>
    <property type="evidence" value="ECO:0007669"/>
    <property type="project" value="TreeGrafter"/>
</dbReference>
<evidence type="ECO:0000256" key="1">
    <source>
        <dbReference type="ARBA" id="ARBA00006464"/>
    </source>
</evidence>